<dbReference type="Proteomes" id="UP001279734">
    <property type="component" value="Unassembled WGS sequence"/>
</dbReference>
<comment type="caution">
    <text evidence="2">The sequence shown here is derived from an EMBL/GenBank/DDBJ whole genome shotgun (WGS) entry which is preliminary data.</text>
</comment>
<organism evidence="2 3">
    <name type="scientific">Nepenthes gracilis</name>
    <name type="common">Slender pitcher plant</name>
    <dbReference type="NCBI Taxonomy" id="150966"/>
    <lineage>
        <taxon>Eukaryota</taxon>
        <taxon>Viridiplantae</taxon>
        <taxon>Streptophyta</taxon>
        <taxon>Embryophyta</taxon>
        <taxon>Tracheophyta</taxon>
        <taxon>Spermatophyta</taxon>
        <taxon>Magnoliopsida</taxon>
        <taxon>eudicotyledons</taxon>
        <taxon>Gunneridae</taxon>
        <taxon>Pentapetalae</taxon>
        <taxon>Caryophyllales</taxon>
        <taxon>Nepenthaceae</taxon>
        <taxon>Nepenthes</taxon>
    </lineage>
</organism>
<dbReference type="AlphaFoldDB" id="A0AAD3Y017"/>
<reference evidence="2" key="1">
    <citation type="submission" date="2023-05" db="EMBL/GenBank/DDBJ databases">
        <title>Nepenthes gracilis genome sequencing.</title>
        <authorList>
            <person name="Fukushima K."/>
        </authorList>
    </citation>
    <scope>NUCLEOTIDE SEQUENCE</scope>
    <source>
        <strain evidence="2">SING2019-196</strain>
    </source>
</reference>
<dbReference type="PANTHER" id="PTHR37238:SF1">
    <property type="entry name" value="OS05G0532500 PROTEIN"/>
    <property type="match status" value="1"/>
</dbReference>
<accession>A0AAD3Y017</accession>
<dbReference type="PANTHER" id="PTHR37238">
    <property type="entry name" value="OS05G0532500 PROTEIN"/>
    <property type="match status" value="1"/>
</dbReference>
<dbReference type="EMBL" id="BSYO01000024">
    <property type="protein sequence ID" value="GMH22156.1"/>
    <property type="molecule type" value="Genomic_DNA"/>
</dbReference>
<evidence type="ECO:0000256" key="1">
    <source>
        <dbReference type="SAM" id="MobiDB-lite"/>
    </source>
</evidence>
<evidence type="ECO:0000313" key="3">
    <source>
        <dbReference type="Proteomes" id="UP001279734"/>
    </source>
</evidence>
<keyword evidence="3" id="KW-1185">Reference proteome</keyword>
<evidence type="ECO:0000313" key="2">
    <source>
        <dbReference type="EMBL" id="GMH22156.1"/>
    </source>
</evidence>
<protein>
    <submittedName>
        <fullName evidence="2">Uncharacterized protein</fullName>
    </submittedName>
</protein>
<name>A0AAD3Y017_NEPGR</name>
<gene>
    <name evidence="2" type="ORF">Nepgr_023999</name>
</gene>
<sequence length="482" mass="53334">MRSNDGKGKSVRNPLRELSSNHCAKPSKSVKKNSYETEDRVDKGAIGRLRLVHSDISVTLKQIVEQAVKVNANNKQGRKEIESFTCVLSEIHSSIEPWVLRFQKVLSDSFMESESQSWQSLAGGTHVFVNEDADPGDESPEPSKLESLISPSPLVSWRANAECPVERSKQLFLLTPLPRVGAIMAKEQSLSKSMAFERITSSIPFGINSISTVAGNIDNEMLEGELIKLTSENTPNPIVKKTENTVDLGFVSPSKFLKQDCSLIVMTPYLKASPLKTCVLLEPTCEFSHRNFGKFRKSTPFPVGKQNMRESPDSETFGTEMSKNLCLKNPALFGVMPACTFGNGRKQPEASPAWFRSPPRTCTLMEPPDEKSLKDISLTCNHQNGLAFKGSNARGDWQLTHKLANLDDHGSCLALIECTPMLNVPESSIRRGKRPGENTLKKELWTLFEAASTGGLPFHSSLFQKNAQKGFLDRLEEASSDE</sequence>
<feature type="region of interest" description="Disordered" evidence="1">
    <location>
        <begin position="1"/>
        <end position="38"/>
    </location>
</feature>
<proteinExistence type="predicted"/>